<evidence type="ECO:0000256" key="6">
    <source>
        <dbReference type="ARBA" id="ARBA00023277"/>
    </source>
</evidence>
<keyword evidence="6" id="KW-0119">Carbohydrate metabolism</keyword>
<evidence type="ECO:0000313" key="12">
    <source>
        <dbReference type="Proteomes" id="UP000229896"/>
    </source>
</evidence>
<organism evidence="11 12">
    <name type="scientific">Candidatus Berkelbacteria bacterium CG08_land_8_20_14_0_20_39_8</name>
    <dbReference type="NCBI Taxonomy" id="1974511"/>
    <lineage>
        <taxon>Bacteria</taxon>
        <taxon>Candidatus Berkelbacteria</taxon>
    </lineage>
</organism>
<comment type="caution">
    <text evidence="11">The sequence shown here is derived from an EMBL/GenBank/DDBJ whole genome shotgun (WGS) entry which is preliminary data.</text>
</comment>
<keyword evidence="3" id="KW-0548">Nucleotidyltransferase</keyword>
<feature type="binding site" evidence="8">
    <location>
        <position position="174"/>
    </location>
    <ligand>
        <name>Zn(2+)</name>
        <dbReference type="ChEBI" id="CHEBI:29105"/>
    </ligand>
</feature>
<dbReference type="InterPro" id="IPR005850">
    <property type="entry name" value="GalP_Utransf_C"/>
</dbReference>
<feature type="binding site" evidence="8">
    <location>
        <position position="58"/>
    </location>
    <ligand>
        <name>Zn(2+)</name>
        <dbReference type="ChEBI" id="CHEBI:29105"/>
    </ligand>
</feature>
<feature type="binding site" evidence="8">
    <location>
        <position position="61"/>
    </location>
    <ligand>
        <name>Zn(2+)</name>
        <dbReference type="ChEBI" id="CHEBI:29105"/>
    </ligand>
</feature>
<dbReference type="PANTHER" id="PTHR42763">
    <property type="entry name" value="ADP-GLUCOSE PHOSPHORYLASE"/>
    <property type="match status" value="1"/>
</dbReference>
<keyword evidence="5 8" id="KW-0862">Zinc</keyword>
<keyword evidence="2" id="KW-0808">Transferase</keyword>
<dbReference type="EMBL" id="PEXI01000022">
    <property type="protein sequence ID" value="PIU24525.1"/>
    <property type="molecule type" value="Genomic_DNA"/>
</dbReference>
<protein>
    <submittedName>
        <fullName evidence="11">Uncharacterized protein</fullName>
    </submittedName>
</protein>
<dbReference type="GO" id="GO:0006012">
    <property type="term" value="P:galactose metabolic process"/>
    <property type="evidence" value="ECO:0007669"/>
    <property type="project" value="UniProtKB-UniPathway"/>
</dbReference>
<evidence type="ECO:0000259" key="9">
    <source>
        <dbReference type="Pfam" id="PF01087"/>
    </source>
</evidence>
<evidence type="ECO:0000256" key="7">
    <source>
        <dbReference type="PIRSR" id="PIRSR000808-1"/>
    </source>
</evidence>
<dbReference type="SUPFAM" id="SSF54197">
    <property type="entry name" value="HIT-like"/>
    <property type="match status" value="2"/>
</dbReference>
<gene>
    <name evidence="11" type="ORF">COT12_00545</name>
</gene>
<evidence type="ECO:0000256" key="5">
    <source>
        <dbReference type="ARBA" id="ARBA00022833"/>
    </source>
</evidence>
<accession>A0A2M6YCU5</accession>
<name>A0A2M6YCU5_9BACT</name>
<feature type="domain" description="Galactose-1-phosphate uridyl transferase C-terminal" evidence="10">
    <location>
        <begin position="195"/>
        <end position="278"/>
    </location>
</feature>
<dbReference type="AlphaFoldDB" id="A0A2M6YCU5"/>
<dbReference type="GO" id="GO:0008270">
    <property type="term" value="F:zinc ion binding"/>
    <property type="evidence" value="ECO:0007669"/>
    <property type="project" value="InterPro"/>
</dbReference>
<feature type="domain" description="Galactose-1-phosphate uridyl transferase N-terminal" evidence="9">
    <location>
        <begin position="22"/>
        <end position="183"/>
    </location>
</feature>
<evidence type="ECO:0000256" key="1">
    <source>
        <dbReference type="ARBA" id="ARBA00010951"/>
    </source>
</evidence>
<evidence type="ECO:0000256" key="2">
    <source>
        <dbReference type="ARBA" id="ARBA00022679"/>
    </source>
</evidence>
<dbReference type="GO" id="GO:0008108">
    <property type="term" value="F:UDP-glucose:hexose-1-phosphate uridylyltransferase activity"/>
    <property type="evidence" value="ECO:0007669"/>
    <property type="project" value="InterPro"/>
</dbReference>
<evidence type="ECO:0000313" key="11">
    <source>
        <dbReference type="EMBL" id="PIU24525.1"/>
    </source>
</evidence>
<dbReference type="PANTHER" id="PTHR42763:SF2">
    <property type="entry name" value="ADP-GLUCOSE PHOSPHORYLASE"/>
    <property type="match status" value="1"/>
</dbReference>
<dbReference type="InterPro" id="IPR001937">
    <property type="entry name" value="GalP_UDPtransf1"/>
</dbReference>
<dbReference type="InterPro" id="IPR053177">
    <property type="entry name" value="ADP-glucose_phosphorylase"/>
</dbReference>
<reference evidence="12" key="1">
    <citation type="submission" date="2017-09" db="EMBL/GenBank/DDBJ databases">
        <title>Depth-based differentiation of microbial function through sediment-hosted aquifers and enrichment of novel symbionts in the deep terrestrial subsurface.</title>
        <authorList>
            <person name="Probst A.J."/>
            <person name="Ladd B."/>
            <person name="Jarett J.K."/>
            <person name="Geller-Mcgrath D.E."/>
            <person name="Sieber C.M.K."/>
            <person name="Emerson J.B."/>
            <person name="Anantharaman K."/>
            <person name="Thomas B.C."/>
            <person name="Malmstrom R."/>
            <person name="Stieglmeier M."/>
            <person name="Klingl A."/>
            <person name="Woyke T."/>
            <person name="Ryan C.M."/>
            <person name="Banfield J.F."/>
        </authorList>
    </citation>
    <scope>NUCLEOTIDE SEQUENCE [LARGE SCALE GENOMIC DNA]</scope>
</reference>
<comment type="cofactor">
    <cofactor evidence="8">
        <name>Zn(2+)</name>
        <dbReference type="ChEBI" id="CHEBI:29105"/>
    </cofactor>
    <text evidence="8">Binds 1 zinc ion per subunit.</text>
</comment>
<dbReference type="UniPathway" id="UPA00214"/>
<evidence type="ECO:0000256" key="8">
    <source>
        <dbReference type="PIRSR" id="PIRSR000808-3"/>
    </source>
</evidence>
<dbReference type="InterPro" id="IPR005849">
    <property type="entry name" value="GalP_Utransf_N"/>
</dbReference>
<evidence type="ECO:0000259" key="10">
    <source>
        <dbReference type="Pfam" id="PF02744"/>
    </source>
</evidence>
<dbReference type="Proteomes" id="UP000229896">
    <property type="component" value="Unassembled WGS sequence"/>
</dbReference>
<comment type="similarity">
    <text evidence="1">Belongs to the galactose-1-phosphate uridylyltransferase type 1 family.</text>
</comment>
<dbReference type="Gene3D" id="3.30.428.10">
    <property type="entry name" value="HIT-like"/>
    <property type="match status" value="2"/>
</dbReference>
<sequence>MSLIDINKKLQQESGFIPPVLRQNIITSDWIVIAPGRSRRPDDFIHPKSEPAKSKDECPFCVGSKGYKENEKIANGENIYVIENKYPAFYEKTGTVRSYYPEEGFYRERPSVGQHEVVIIKDHKQSLTKFSKTLTSEMFWAILERYNKIKEDDQITQITPIYNHGPDAGASIDHPHAQIFASGIVANTVNREMDGAERYFGVNGVCVFCDIIKHERKEKSRIIFENEYFLAFAPFASRYPFETWVIPKRHQSQFETSSRNEIAEFADATTEVLRRLEKILPNLSLNMYIRTLPTTMDSCDYYHWYLEIAPRLTTFGGFEMGSGVIINIIPPEKAAEYLKN</sequence>
<keyword evidence="4 8" id="KW-0479">Metal-binding</keyword>
<evidence type="ECO:0000256" key="3">
    <source>
        <dbReference type="ARBA" id="ARBA00022695"/>
    </source>
</evidence>
<dbReference type="PIRSF" id="PIRSF000808">
    <property type="entry name" value="GalT"/>
    <property type="match status" value="1"/>
</dbReference>
<evidence type="ECO:0000256" key="4">
    <source>
        <dbReference type="ARBA" id="ARBA00022723"/>
    </source>
</evidence>
<feature type="binding site" evidence="8">
    <location>
        <position position="123"/>
    </location>
    <ligand>
        <name>Zn(2+)</name>
        <dbReference type="ChEBI" id="CHEBI:29105"/>
    </ligand>
</feature>
<proteinExistence type="inferred from homology"/>
<dbReference type="InterPro" id="IPR036265">
    <property type="entry name" value="HIT-like_sf"/>
</dbReference>
<feature type="active site" description="Tele-UMP-histidine intermediate" evidence="7">
    <location>
        <position position="176"/>
    </location>
</feature>
<dbReference type="Pfam" id="PF02744">
    <property type="entry name" value="GalP_UDP_tr_C"/>
    <property type="match status" value="1"/>
</dbReference>
<dbReference type="Pfam" id="PF01087">
    <property type="entry name" value="GalP_UDP_transf"/>
    <property type="match status" value="1"/>
</dbReference>